<dbReference type="Gene3D" id="1.10.10.10">
    <property type="entry name" value="Winged helix-like DNA-binding domain superfamily/Winged helix DNA-binding domain"/>
    <property type="match status" value="1"/>
</dbReference>
<dbReference type="SMART" id="SM00421">
    <property type="entry name" value="HTH_LUXR"/>
    <property type="match status" value="1"/>
</dbReference>
<keyword evidence="5" id="KW-0934">Plastid</keyword>
<name>A0A1C9CFQ1_9FLOR</name>
<geneLocation type="plastid" evidence="5"/>
<dbReference type="InterPro" id="IPR050595">
    <property type="entry name" value="Bact_response_regulator"/>
</dbReference>
<dbReference type="Pfam" id="PF00196">
    <property type="entry name" value="GerE"/>
    <property type="match status" value="1"/>
</dbReference>
<feature type="modified residue" description="4-aspartylphosphate" evidence="2">
    <location>
        <position position="53"/>
    </location>
</feature>
<dbReference type="CDD" id="cd06170">
    <property type="entry name" value="LuxR_C_like"/>
    <property type="match status" value="1"/>
</dbReference>
<accession>A0A1C9CFQ1</accession>
<gene>
    <name evidence="5" type="primary">ycf29</name>
    <name evidence="5" type="ORF">Hrvl_132</name>
</gene>
<dbReference type="InterPro" id="IPR011006">
    <property type="entry name" value="CheY-like_superfamily"/>
</dbReference>
<dbReference type="PANTHER" id="PTHR44591">
    <property type="entry name" value="STRESS RESPONSE REGULATOR PROTEIN 1"/>
    <property type="match status" value="1"/>
</dbReference>
<dbReference type="EMBL" id="KX284723">
    <property type="protein sequence ID" value="AOM67192.1"/>
    <property type="molecule type" value="Genomic_DNA"/>
</dbReference>
<dbReference type="InterPro" id="IPR001789">
    <property type="entry name" value="Sig_transdc_resp-reg_receiver"/>
</dbReference>
<dbReference type="PROSITE" id="PS50110">
    <property type="entry name" value="RESPONSE_REGULATORY"/>
    <property type="match status" value="1"/>
</dbReference>
<evidence type="ECO:0000259" key="3">
    <source>
        <dbReference type="PROSITE" id="PS50043"/>
    </source>
</evidence>
<dbReference type="InterPro" id="IPR000792">
    <property type="entry name" value="Tscrpt_reg_LuxR_C"/>
</dbReference>
<dbReference type="SUPFAM" id="SSF52172">
    <property type="entry name" value="CheY-like"/>
    <property type="match status" value="1"/>
</dbReference>
<dbReference type="PANTHER" id="PTHR44591:SF3">
    <property type="entry name" value="RESPONSE REGULATORY DOMAIN-CONTAINING PROTEIN"/>
    <property type="match status" value="1"/>
</dbReference>
<evidence type="ECO:0000256" key="2">
    <source>
        <dbReference type="PROSITE-ProRule" id="PRU00169"/>
    </source>
</evidence>
<sequence length="210" mass="24171">MQHKILLVDDNQYLRESVSVFLNQKGFEVIVACGVIEARQYLSKQKPDLIISDVVMPKSDGYNLVSYVRSNYTLIQMPIILLTAKGMTVDRIKGYNLGCNVYLPKPFDPNELVSIINNLVVNRAKKVKLVDKRSFIASTSKTMEISFTPRELKVLYLVVRGLTNKDISEILHTSKRNVEKYVSRLLLKTRTRNRTDLAQYILRDDNYHCV</sequence>
<dbReference type="SMART" id="SM00448">
    <property type="entry name" value="REC"/>
    <property type="match status" value="1"/>
</dbReference>
<feature type="domain" description="HTH luxR-type" evidence="3">
    <location>
        <begin position="140"/>
        <end position="205"/>
    </location>
</feature>
<dbReference type="Pfam" id="PF00072">
    <property type="entry name" value="Response_reg"/>
    <property type="match status" value="1"/>
</dbReference>
<reference evidence="5" key="1">
    <citation type="journal article" date="2016" name="BMC Biol.">
        <title>Parallel evolution of highly conserved plastid genome architecture in red seaweeds and seed plants.</title>
        <authorList>
            <person name="Lee J."/>
            <person name="Cho C.H."/>
            <person name="Park S.I."/>
            <person name="Choi J.W."/>
            <person name="Song H.S."/>
            <person name="West J.A."/>
            <person name="Bhattacharya D."/>
            <person name="Yoon H.S."/>
        </authorList>
    </citation>
    <scope>NUCLEOTIDE SEQUENCE</scope>
</reference>
<keyword evidence="1 2" id="KW-0597">Phosphoprotein</keyword>
<dbReference type="PROSITE" id="PS50043">
    <property type="entry name" value="HTH_LUXR_2"/>
    <property type="match status" value="1"/>
</dbReference>
<dbReference type="GO" id="GO:0000160">
    <property type="term" value="P:phosphorelay signal transduction system"/>
    <property type="evidence" value="ECO:0007669"/>
    <property type="project" value="InterPro"/>
</dbReference>
<evidence type="ECO:0000256" key="1">
    <source>
        <dbReference type="ARBA" id="ARBA00022553"/>
    </source>
</evidence>
<dbReference type="InterPro" id="IPR036388">
    <property type="entry name" value="WH-like_DNA-bd_sf"/>
</dbReference>
<dbReference type="AlphaFoldDB" id="A0A1C9CFQ1"/>
<feature type="domain" description="Response regulatory" evidence="4">
    <location>
        <begin position="4"/>
        <end position="120"/>
    </location>
</feature>
<dbReference type="GO" id="GO:0006355">
    <property type="term" value="P:regulation of DNA-templated transcription"/>
    <property type="evidence" value="ECO:0007669"/>
    <property type="project" value="InterPro"/>
</dbReference>
<proteinExistence type="predicted"/>
<dbReference type="PRINTS" id="PR00038">
    <property type="entry name" value="HTHLUXR"/>
</dbReference>
<organism evidence="5">
    <name type="scientific">Hildenbrandia rivularis</name>
    <dbReference type="NCBI Taxonomy" id="135206"/>
    <lineage>
        <taxon>Eukaryota</taxon>
        <taxon>Rhodophyta</taxon>
        <taxon>Florideophyceae</taxon>
        <taxon>Hildenbrandiophycidae</taxon>
        <taxon>Hildenbrandiales</taxon>
        <taxon>Hildenbrandiaceae</taxon>
        <taxon>Hildenbrandia</taxon>
    </lineage>
</organism>
<dbReference type="GeneID" id="29074204"/>
<evidence type="ECO:0008006" key="6">
    <source>
        <dbReference type="Google" id="ProtNLM"/>
    </source>
</evidence>
<protein>
    <recommendedName>
        <fullName evidence="6">TctD-like protein</fullName>
    </recommendedName>
</protein>
<dbReference type="Gene3D" id="3.40.50.2300">
    <property type="match status" value="1"/>
</dbReference>
<evidence type="ECO:0000259" key="4">
    <source>
        <dbReference type="PROSITE" id="PS50110"/>
    </source>
</evidence>
<evidence type="ECO:0000313" key="5">
    <source>
        <dbReference type="EMBL" id="AOM67192.1"/>
    </source>
</evidence>
<dbReference type="RefSeq" id="YP_009297648.1">
    <property type="nucleotide sequence ID" value="NC_031177.1"/>
</dbReference>